<gene>
    <name evidence="2" type="ORF">SI7747_15018299</name>
</gene>
<evidence type="ECO:0000313" key="3">
    <source>
        <dbReference type="Proteomes" id="UP001189122"/>
    </source>
</evidence>
<keyword evidence="3" id="KW-1185">Reference proteome</keyword>
<feature type="compositionally biased region" description="Polar residues" evidence="1">
    <location>
        <begin position="1"/>
        <end position="11"/>
    </location>
</feature>
<accession>A0A7I8JQ58</accession>
<sequence length="34" mass="3865">MYKSTSFLSHGNHNEHPINHSYKTGPSPSLEMVH</sequence>
<evidence type="ECO:0000256" key="1">
    <source>
        <dbReference type="SAM" id="MobiDB-lite"/>
    </source>
</evidence>
<reference evidence="2 3" key="1">
    <citation type="submission" date="2019-12" db="EMBL/GenBank/DDBJ databases">
        <authorList>
            <person name="Scholz U."/>
            <person name="Mascher M."/>
            <person name="Fiebig A."/>
        </authorList>
    </citation>
    <scope>NUCLEOTIDE SEQUENCE</scope>
</reference>
<evidence type="ECO:0000313" key="2">
    <source>
        <dbReference type="EMBL" id="CAA2632707.1"/>
    </source>
</evidence>
<organism evidence="2">
    <name type="scientific">Spirodela intermedia</name>
    <name type="common">Intermediate duckweed</name>
    <dbReference type="NCBI Taxonomy" id="51605"/>
    <lineage>
        <taxon>Eukaryota</taxon>
        <taxon>Viridiplantae</taxon>
        <taxon>Streptophyta</taxon>
        <taxon>Embryophyta</taxon>
        <taxon>Tracheophyta</taxon>
        <taxon>Spermatophyta</taxon>
        <taxon>Magnoliopsida</taxon>
        <taxon>Liliopsida</taxon>
        <taxon>Araceae</taxon>
        <taxon>Lemnoideae</taxon>
        <taxon>Spirodela</taxon>
    </lineage>
</organism>
<name>A0A7I8JQ58_SPIIN</name>
<proteinExistence type="predicted"/>
<dbReference type="EMBL" id="CACRZD030000015">
    <property type="protein sequence ID" value="CAA6671891.1"/>
    <property type="molecule type" value="Genomic_DNA"/>
</dbReference>
<feature type="region of interest" description="Disordered" evidence="1">
    <location>
        <begin position="1"/>
        <end position="34"/>
    </location>
</feature>
<dbReference type="EMBL" id="LR743602">
    <property type="protein sequence ID" value="CAA2632707.1"/>
    <property type="molecule type" value="Genomic_DNA"/>
</dbReference>
<dbReference type="Proteomes" id="UP001189122">
    <property type="component" value="Unassembled WGS sequence"/>
</dbReference>
<dbReference type="AlphaFoldDB" id="A0A7I8JQ58"/>
<protein>
    <submittedName>
        <fullName evidence="2">Uncharacterized protein</fullName>
    </submittedName>
</protein>